<evidence type="ECO:0000313" key="2">
    <source>
        <dbReference type="EMBL" id="KAG2239240.1"/>
    </source>
</evidence>
<accession>A0A8X7NUM0</accession>
<feature type="compositionally biased region" description="Low complexity" evidence="1">
    <location>
        <begin position="13"/>
        <end position="34"/>
    </location>
</feature>
<comment type="caution">
    <text evidence="2">The sequence shown here is derived from an EMBL/GenBank/DDBJ whole genome shotgun (WGS) entry which is preliminary data.</text>
</comment>
<evidence type="ECO:0000313" key="3">
    <source>
        <dbReference type="Proteomes" id="UP000886595"/>
    </source>
</evidence>
<feature type="region of interest" description="Disordered" evidence="1">
    <location>
        <begin position="1"/>
        <end position="71"/>
    </location>
</feature>
<feature type="compositionally biased region" description="Polar residues" evidence="1">
    <location>
        <begin position="1"/>
        <end position="12"/>
    </location>
</feature>
<keyword evidence="3" id="KW-1185">Reference proteome</keyword>
<dbReference type="EMBL" id="JAAMPC010001604">
    <property type="protein sequence ID" value="KAG2239240.1"/>
    <property type="molecule type" value="Genomic_DNA"/>
</dbReference>
<proteinExistence type="predicted"/>
<dbReference type="Proteomes" id="UP000886595">
    <property type="component" value="Unassembled WGS sequence"/>
</dbReference>
<reference evidence="2 3" key="1">
    <citation type="submission" date="2020-02" db="EMBL/GenBank/DDBJ databases">
        <authorList>
            <person name="Ma Q."/>
            <person name="Huang Y."/>
            <person name="Song X."/>
            <person name="Pei D."/>
        </authorList>
    </citation>
    <scope>NUCLEOTIDE SEQUENCE [LARGE SCALE GENOMIC DNA]</scope>
    <source>
        <strain evidence="2">Sxm20200214</strain>
        <tissue evidence="2">Leaf</tissue>
    </source>
</reference>
<dbReference type="AlphaFoldDB" id="A0A8X7NUM0"/>
<organism evidence="2 3">
    <name type="scientific">Brassica carinata</name>
    <name type="common">Ethiopian mustard</name>
    <name type="synonym">Abyssinian cabbage</name>
    <dbReference type="NCBI Taxonomy" id="52824"/>
    <lineage>
        <taxon>Eukaryota</taxon>
        <taxon>Viridiplantae</taxon>
        <taxon>Streptophyta</taxon>
        <taxon>Embryophyta</taxon>
        <taxon>Tracheophyta</taxon>
        <taxon>Spermatophyta</taxon>
        <taxon>Magnoliopsida</taxon>
        <taxon>eudicotyledons</taxon>
        <taxon>Gunneridae</taxon>
        <taxon>Pentapetalae</taxon>
        <taxon>rosids</taxon>
        <taxon>malvids</taxon>
        <taxon>Brassicales</taxon>
        <taxon>Brassicaceae</taxon>
        <taxon>Brassiceae</taxon>
        <taxon>Brassica</taxon>
    </lineage>
</organism>
<evidence type="ECO:0000256" key="1">
    <source>
        <dbReference type="SAM" id="MobiDB-lite"/>
    </source>
</evidence>
<name>A0A8X7NUM0_BRACI</name>
<sequence>MAASGTVATFKTSVSLPPSSSSSSSQLTHLRSPSKVLNFTPAQGHHSPSPALSPSPKVPPVLMVPGYDPKL</sequence>
<gene>
    <name evidence="2" type="ORF">Bca52824_090100</name>
</gene>
<protein>
    <submittedName>
        <fullName evidence="2">Uncharacterized protein</fullName>
    </submittedName>
</protein>